<dbReference type="GO" id="GO:0005737">
    <property type="term" value="C:cytoplasm"/>
    <property type="evidence" value="ECO:0007669"/>
    <property type="project" value="TreeGrafter"/>
</dbReference>
<dbReference type="Gene3D" id="3.30.1130.10">
    <property type="match status" value="2"/>
</dbReference>
<evidence type="ECO:0000256" key="3">
    <source>
        <dbReference type="ARBA" id="ARBA00005708"/>
    </source>
</evidence>
<sequence length="263" mass="29209">MSDQIYIQNLRLSAIVGPDAWHRRNKPQPLILSARLHINTSAAGSSDDIRETVSYGEICKVVTSLIEREKAVHCIEQLGRKITALAEEQKWGGEKFEVEATLPKGLLRAGGGIGFRCCVVRNLDGQGTNSQWEDGKEDSWLIKDLTLACVIGVNPHERVEKQAVVVNLYFLSCTFDENELDHSQTHWQELVKRNCEVIESSAFETLEALAERIARTSCAEFPVLTITVAVQKPSALHFVDGAGVQITRDRKNYGCAGNPRPQP</sequence>
<comment type="caution">
    <text evidence="9">The sequence shown here is derived from an EMBL/GenBank/DDBJ whole genome shotgun (WGS) entry which is preliminary data.</text>
</comment>
<dbReference type="SUPFAM" id="SSF55620">
    <property type="entry name" value="Tetrahydrobiopterin biosynthesis enzymes-like"/>
    <property type="match status" value="2"/>
</dbReference>
<reference evidence="9 10" key="1">
    <citation type="submission" date="2019-09" db="EMBL/GenBank/DDBJ databases">
        <title>The hologenome of the rock-dwelling lichen Lasallia pustulata.</title>
        <authorList>
            <person name="Greshake Tzovaras B."/>
            <person name="Segers F."/>
            <person name="Bicker A."/>
            <person name="Dal Grande F."/>
            <person name="Otte J."/>
            <person name="Hankeln T."/>
            <person name="Schmitt I."/>
            <person name="Ebersberger I."/>
        </authorList>
    </citation>
    <scope>NUCLEOTIDE SEQUENCE [LARGE SCALE GENOMIC DNA]</scope>
    <source>
        <strain evidence="9">A1-1</strain>
    </source>
</reference>
<evidence type="ECO:0000256" key="5">
    <source>
        <dbReference type="ARBA" id="ARBA00022909"/>
    </source>
</evidence>
<dbReference type="PANTHER" id="PTHR42844:SF1">
    <property type="entry name" value="DIHYDRONEOPTERIN ALDOLASE 1-RELATED"/>
    <property type="match status" value="1"/>
</dbReference>
<feature type="domain" description="Dihydroneopterin aldolase/epimerase" evidence="8">
    <location>
        <begin position="140"/>
        <end position="248"/>
    </location>
</feature>
<dbReference type="AlphaFoldDB" id="A0A5M8Q5K4"/>
<feature type="domain" description="Dihydroneopterin aldolase/epimerase" evidence="8">
    <location>
        <begin position="5"/>
        <end position="119"/>
    </location>
</feature>
<evidence type="ECO:0000256" key="2">
    <source>
        <dbReference type="ARBA" id="ARBA00005013"/>
    </source>
</evidence>
<dbReference type="Proteomes" id="UP000324767">
    <property type="component" value="Unassembled WGS sequence"/>
</dbReference>
<gene>
    <name evidence="9" type="ORF">FRX48_00991</name>
</gene>
<keyword evidence="6" id="KW-0456">Lyase</keyword>
<dbReference type="SMART" id="SM00905">
    <property type="entry name" value="FolB"/>
    <property type="match status" value="2"/>
</dbReference>
<comment type="catalytic activity">
    <reaction evidence="1">
        <text>7,8-dihydroneopterin = 6-hydroxymethyl-7,8-dihydropterin + glycolaldehyde</text>
        <dbReference type="Rhea" id="RHEA:10540"/>
        <dbReference type="ChEBI" id="CHEBI:17001"/>
        <dbReference type="ChEBI" id="CHEBI:17071"/>
        <dbReference type="ChEBI" id="CHEBI:44841"/>
        <dbReference type="EC" id="4.1.2.25"/>
    </reaction>
</comment>
<dbReference type="NCBIfam" id="TIGR00526">
    <property type="entry name" value="folB_dom"/>
    <property type="match status" value="2"/>
</dbReference>
<dbReference type="GO" id="GO:0004150">
    <property type="term" value="F:dihydroneopterin aldolase activity"/>
    <property type="evidence" value="ECO:0007669"/>
    <property type="project" value="UniProtKB-EC"/>
</dbReference>
<evidence type="ECO:0000313" key="9">
    <source>
        <dbReference type="EMBL" id="KAA6416271.1"/>
    </source>
</evidence>
<evidence type="ECO:0000259" key="8">
    <source>
        <dbReference type="SMART" id="SM00905"/>
    </source>
</evidence>
<keyword evidence="5" id="KW-0289">Folate biosynthesis</keyword>
<name>A0A5M8Q5K4_9LECA</name>
<evidence type="ECO:0000256" key="6">
    <source>
        <dbReference type="ARBA" id="ARBA00023239"/>
    </source>
</evidence>
<dbReference type="InterPro" id="IPR043133">
    <property type="entry name" value="GTP-CH-I_C/QueF"/>
</dbReference>
<accession>A0A5M8Q5K4</accession>
<dbReference type="GO" id="GO:0046656">
    <property type="term" value="P:folic acid biosynthetic process"/>
    <property type="evidence" value="ECO:0007669"/>
    <property type="project" value="UniProtKB-KW"/>
</dbReference>
<evidence type="ECO:0000313" key="10">
    <source>
        <dbReference type="Proteomes" id="UP000324767"/>
    </source>
</evidence>
<protein>
    <recommendedName>
        <fullName evidence="4">dihydroneopterin aldolase</fullName>
        <ecNumber evidence="4">4.1.2.25</ecNumber>
    </recommendedName>
    <alternativeName>
        <fullName evidence="7">7,8-dihydroneopterin aldolase</fullName>
    </alternativeName>
</protein>
<dbReference type="Pfam" id="PF02152">
    <property type="entry name" value="FolB"/>
    <property type="match status" value="2"/>
</dbReference>
<dbReference type="EMBL" id="VXIT01000001">
    <property type="protein sequence ID" value="KAA6416271.1"/>
    <property type="molecule type" value="Genomic_DNA"/>
</dbReference>
<dbReference type="OrthoDB" id="5425486at2759"/>
<evidence type="ECO:0000256" key="4">
    <source>
        <dbReference type="ARBA" id="ARBA00013043"/>
    </source>
</evidence>
<comment type="similarity">
    <text evidence="3">Belongs to the DHNA family.</text>
</comment>
<comment type="pathway">
    <text evidence="2">Cofactor biosynthesis; tetrahydrofolate biosynthesis; 2-amino-4-hydroxy-6-hydroxymethyl-7,8-dihydropteridine diphosphate from 7,8-dihydroneopterin triphosphate: step 3/4.</text>
</comment>
<dbReference type="PANTHER" id="PTHR42844">
    <property type="entry name" value="DIHYDRONEOPTERIN ALDOLASE 1-RELATED"/>
    <property type="match status" value="1"/>
</dbReference>
<dbReference type="InterPro" id="IPR006157">
    <property type="entry name" value="FolB_dom"/>
</dbReference>
<dbReference type="EC" id="4.1.2.25" evidence="4"/>
<organism evidence="9 10">
    <name type="scientific">Lasallia pustulata</name>
    <dbReference type="NCBI Taxonomy" id="136370"/>
    <lineage>
        <taxon>Eukaryota</taxon>
        <taxon>Fungi</taxon>
        <taxon>Dikarya</taxon>
        <taxon>Ascomycota</taxon>
        <taxon>Pezizomycotina</taxon>
        <taxon>Lecanoromycetes</taxon>
        <taxon>OSLEUM clade</taxon>
        <taxon>Umbilicariomycetidae</taxon>
        <taxon>Umbilicariales</taxon>
        <taxon>Umbilicariaceae</taxon>
        <taxon>Lasallia</taxon>
    </lineage>
</organism>
<evidence type="ECO:0000256" key="7">
    <source>
        <dbReference type="ARBA" id="ARBA00032903"/>
    </source>
</evidence>
<proteinExistence type="inferred from homology"/>
<evidence type="ECO:0000256" key="1">
    <source>
        <dbReference type="ARBA" id="ARBA00001353"/>
    </source>
</evidence>
<dbReference type="InterPro" id="IPR006156">
    <property type="entry name" value="Dihydroneopterin_aldolase"/>
</dbReference>